<accession>A0ABP9VCV0</accession>
<evidence type="ECO:0000313" key="1">
    <source>
        <dbReference type="EMBL" id="GAA5501532.1"/>
    </source>
</evidence>
<comment type="caution">
    <text evidence="1">The sequence shown here is derived from an EMBL/GenBank/DDBJ whole genome shotgun (WGS) entry which is preliminary data.</text>
</comment>
<name>A0ABP9VCV0_9DEIO</name>
<dbReference type="RefSeq" id="WP_353541503.1">
    <property type="nucleotide sequence ID" value="NZ_BAABRN010000010.1"/>
</dbReference>
<dbReference type="EMBL" id="BAABRN010000010">
    <property type="protein sequence ID" value="GAA5501532.1"/>
    <property type="molecule type" value="Genomic_DNA"/>
</dbReference>
<gene>
    <name evidence="1" type="ORF">Dxin01_01264</name>
</gene>
<proteinExistence type="predicted"/>
<keyword evidence="2" id="KW-1185">Reference proteome</keyword>
<dbReference type="Proteomes" id="UP001458946">
    <property type="component" value="Unassembled WGS sequence"/>
</dbReference>
<protein>
    <recommendedName>
        <fullName evidence="3">Zinc/iron-chelating domain-containing protein</fullName>
    </recommendedName>
</protein>
<dbReference type="Pfam" id="PF03692">
    <property type="entry name" value="CxxCxxCC"/>
    <property type="match status" value="1"/>
</dbReference>
<organism evidence="1 2">
    <name type="scientific">Deinococcus xinjiangensis</name>
    <dbReference type="NCBI Taxonomy" id="457454"/>
    <lineage>
        <taxon>Bacteria</taxon>
        <taxon>Thermotogati</taxon>
        <taxon>Deinococcota</taxon>
        <taxon>Deinococci</taxon>
        <taxon>Deinococcales</taxon>
        <taxon>Deinococcaceae</taxon>
        <taxon>Deinococcus</taxon>
    </lineage>
</organism>
<sequence>MTRLPSSAVTDPVKARYAQYAQKSHAWIENYQAKGGKVYCGAGCFRCCDMPIRVSLAEALIVAQALSERERHKVADHAHKVQANARSAPDDESYVQRHRREISFCPLLDRQTGSCTQYEARPTRCRDTFSAFPAEFCAEGTWEAMSRREREQYRRDVARTAGTDGELHFIAPLEHLSEPIWAAASKAMRAGWRLEAWGDFWTLTTLAADQKFMTHIAAGDGKKAWQRAKVLGLAHPMTLEIEEF</sequence>
<dbReference type="InterPro" id="IPR005358">
    <property type="entry name" value="Puta_zinc/iron-chelating_dom"/>
</dbReference>
<evidence type="ECO:0000313" key="2">
    <source>
        <dbReference type="Proteomes" id="UP001458946"/>
    </source>
</evidence>
<reference evidence="1 2" key="1">
    <citation type="submission" date="2024-02" db="EMBL/GenBank/DDBJ databases">
        <title>Deinococcus xinjiangensis NBRC 107630.</title>
        <authorList>
            <person name="Ichikawa N."/>
            <person name="Katano-Makiyama Y."/>
            <person name="Hidaka K."/>
        </authorList>
    </citation>
    <scope>NUCLEOTIDE SEQUENCE [LARGE SCALE GENOMIC DNA]</scope>
    <source>
        <strain evidence="1 2">NBRC 107630</strain>
    </source>
</reference>
<evidence type="ECO:0008006" key="3">
    <source>
        <dbReference type="Google" id="ProtNLM"/>
    </source>
</evidence>